<gene>
    <name evidence="2" type="ORF">LCGC14_1526080</name>
</gene>
<organism evidence="2">
    <name type="scientific">marine sediment metagenome</name>
    <dbReference type="NCBI Taxonomy" id="412755"/>
    <lineage>
        <taxon>unclassified sequences</taxon>
        <taxon>metagenomes</taxon>
        <taxon>ecological metagenomes</taxon>
    </lineage>
</organism>
<dbReference type="AlphaFoldDB" id="A0A0F9IXI6"/>
<dbReference type="Pfam" id="PF12651">
    <property type="entry name" value="RHH_3"/>
    <property type="match status" value="1"/>
</dbReference>
<name>A0A0F9IXI6_9ZZZZ</name>
<protein>
    <recommendedName>
        <fullName evidence="1">Predicted DNA-binding protein ribbon-helix-helix domain-containing protein</fullName>
    </recommendedName>
</protein>
<feature type="domain" description="Predicted DNA-binding protein ribbon-helix-helix" evidence="1">
    <location>
        <begin position="4"/>
        <end position="44"/>
    </location>
</feature>
<evidence type="ECO:0000313" key="2">
    <source>
        <dbReference type="EMBL" id="KKM61998.1"/>
    </source>
</evidence>
<proteinExistence type="predicted"/>
<comment type="caution">
    <text evidence="2">The sequence shown here is derived from an EMBL/GenBank/DDBJ whole genome shotgun (WGS) entry which is preliminary data.</text>
</comment>
<dbReference type="EMBL" id="LAZR01011382">
    <property type="protein sequence ID" value="KKM61998.1"/>
    <property type="molecule type" value="Genomic_DNA"/>
</dbReference>
<dbReference type="InterPro" id="IPR038733">
    <property type="entry name" value="Predicted_DNA_bind_prot_RHH"/>
</dbReference>
<reference evidence="2" key="1">
    <citation type="journal article" date="2015" name="Nature">
        <title>Complex archaea that bridge the gap between prokaryotes and eukaryotes.</title>
        <authorList>
            <person name="Spang A."/>
            <person name="Saw J.H."/>
            <person name="Jorgensen S.L."/>
            <person name="Zaremba-Niedzwiedzka K."/>
            <person name="Martijn J."/>
            <person name="Lind A.E."/>
            <person name="van Eijk R."/>
            <person name="Schleper C."/>
            <person name="Guy L."/>
            <person name="Ettema T.J."/>
        </authorList>
    </citation>
    <scope>NUCLEOTIDE SEQUENCE</scope>
</reference>
<sequence>MSRKIPYSLHLNPGQIDKLKALRMRTRITVSELVRGAIDEMLAKEDSNGQKEILGSIK</sequence>
<accession>A0A0F9IXI6</accession>
<evidence type="ECO:0000259" key="1">
    <source>
        <dbReference type="Pfam" id="PF12651"/>
    </source>
</evidence>